<dbReference type="InterPro" id="IPR001638">
    <property type="entry name" value="Solute-binding_3/MltF_N"/>
</dbReference>
<dbReference type="GO" id="GO:0042597">
    <property type="term" value="C:periplasmic space"/>
    <property type="evidence" value="ECO:0007669"/>
    <property type="project" value="UniProtKB-SubCell"/>
</dbReference>
<dbReference type="SMART" id="SM00062">
    <property type="entry name" value="PBPb"/>
    <property type="match status" value="1"/>
</dbReference>
<protein>
    <recommendedName>
        <fullName evidence="6">Putative aliphatic sulfonates-binding protein</fullName>
    </recommendedName>
</protein>
<keyword evidence="3" id="KW-0813">Transport</keyword>
<gene>
    <name evidence="9" type="ORF">I8U20_04445</name>
</gene>
<name>A0A8I1AB31_THEIN</name>
<sequence>MRLRLIPVVLLIALLSLTAGCRSGEANKNEIRIGYQKFGVLSILKARGTLEKRFESQGIRVKWIQFPAGPQLLEALHAGSIDIGETGNTPPIFAQAAGTPLVYIGAGKPRPEGEAIVVHDDSPIHDIRQLKGKKVALNKGSNVHYLLLKALEKAGLSYSDIRPVYLPPADAKAAFIRKSVDAWVIWDPYFADAQTDLNVRILTDAKGYTSNRSYYFSSKDFAQGNPDKIQILLDELQKSAEWFNQNPDQTAKLLAKQIGMDFKPVDIAIRRAKYGIEPISPDVVQDQQQIARAFYETGLIPKSIQVRDVIWSPK</sequence>
<evidence type="ECO:0000256" key="7">
    <source>
        <dbReference type="SAM" id="SignalP"/>
    </source>
</evidence>
<evidence type="ECO:0000256" key="4">
    <source>
        <dbReference type="ARBA" id="ARBA00022729"/>
    </source>
</evidence>
<dbReference type="CDD" id="cd13557">
    <property type="entry name" value="PBP2_SsuA"/>
    <property type="match status" value="1"/>
</dbReference>
<dbReference type="PANTHER" id="PTHR30024:SF42">
    <property type="entry name" value="ALIPHATIC SULFONATES-BINDING PROTEIN-RELATED"/>
    <property type="match status" value="1"/>
</dbReference>
<comment type="subcellular location">
    <subcellularLocation>
        <location evidence="1">Periplasm</location>
    </subcellularLocation>
</comment>
<dbReference type="InterPro" id="IPR010067">
    <property type="entry name" value="ABC_SsuA_sub-bd"/>
</dbReference>
<keyword evidence="4 7" id="KW-0732">Signal</keyword>
<keyword evidence="10" id="KW-1185">Reference proteome</keyword>
<proteinExistence type="inferred from homology"/>
<dbReference type="NCBIfam" id="NF008588">
    <property type="entry name" value="PRK11553.1"/>
    <property type="match status" value="1"/>
</dbReference>
<comment type="similarity">
    <text evidence="2">Belongs to the bacterial solute-binding protein SsuA/TauA family.</text>
</comment>
<dbReference type="EMBL" id="JAECVW010000002">
    <property type="protein sequence ID" value="MBH8594577.1"/>
    <property type="molecule type" value="Genomic_DNA"/>
</dbReference>
<feature type="domain" description="Solute-binding protein family 3/N-terminal" evidence="8">
    <location>
        <begin position="30"/>
        <end position="246"/>
    </location>
</feature>
<organism evidence="9 10">
    <name type="scientific">Thermoactinomyces intermedius</name>
    <dbReference type="NCBI Taxonomy" id="2024"/>
    <lineage>
        <taxon>Bacteria</taxon>
        <taxon>Bacillati</taxon>
        <taxon>Bacillota</taxon>
        <taxon>Bacilli</taxon>
        <taxon>Bacillales</taxon>
        <taxon>Thermoactinomycetaceae</taxon>
        <taxon>Thermoactinomyces</taxon>
    </lineage>
</organism>
<dbReference type="Proteomes" id="UP000633619">
    <property type="component" value="Unassembled WGS sequence"/>
</dbReference>
<dbReference type="InterPro" id="IPR015168">
    <property type="entry name" value="SsuA/THI5"/>
</dbReference>
<dbReference type="PANTHER" id="PTHR30024">
    <property type="entry name" value="ALIPHATIC SULFONATES-BINDING PROTEIN-RELATED"/>
    <property type="match status" value="1"/>
</dbReference>
<dbReference type="Gene3D" id="3.40.190.10">
    <property type="entry name" value="Periplasmic binding protein-like II"/>
    <property type="match status" value="2"/>
</dbReference>
<evidence type="ECO:0000313" key="10">
    <source>
        <dbReference type="Proteomes" id="UP000633619"/>
    </source>
</evidence>
<dbReference type="NCBIfam" id="TIGR01728">
    <property type="entry name" value="SsuA_fam"/>
    <property type="match status" value="1"/>
</dbReference>
<evidence type="ECO:0000259" key="8">
    <source>
        <dbReference type="SMART" id="SM00062"/>
    </source>
</evidence>
<evidence type="ECO:0000256" key="5">
    <source>
        <dbReference type="ARBA" id="ARBA00055538"/>
    </source>
</evidence>
<dbReference type="AlphaFoldDB" id="A0A8I1AB31"/>
<dbReference type="GO" id="GO:0042626">
    <property type="term" value="F:ATPase-coupled transmembrane transporter activity"/>
    <property type="evidence" value="ECO:0007669"/>
    <property type="project" value="InterPro"/>
</dbReference>
<accession>A0A8I1AB31</accession>
<evidence type="ECO:0000256" key="1">
    <source>
        <dbReference type="ARBA" id="ARBA00004418"/>
    </source>
</evidence>
<evidence type="ECO:0000256" key="3">
    <source>
        <dbReference type="ARBA" id="ARBA00022448"/>
    </source>
</evidence>
<feature type="signal peptide" evidence="7">
    <location>
        <begin position="1"/>
        <end position="21"/>
    </location>
</feature>
<dbReference type="SUPFAM" id="SSF53850">
    <property type="entry name" value="Periplasmic binding protein-like II"/>
    <property type="match status" value="1"/>
</dbReference>
<reference evidence="9 10" key="1">
    <citation type="submission" date="2020-12" db="EMBL/GenBank/DDBJ databases">
        <title>WGS of Thermoactinomyces spp.</title>
        <authorList>
            <person name="Cheng K."/>
        </authorList>
    </citation>
    <scope>NUCLEOTIDE SEQUENCE [LARGE SCALE GENOMIC DNA]</scope>
    <source>
        <strain evidence="10">CICC 10671\DSM 43846</strain>
    </source>
</reference>
<dbReference type="GO" id="GO:0016020">
    <property type="term" value="C:membrane"/>
    <property type="evidence" value="ECO:0007669"/>
    <property type="project" value="InterPro"/>
</dbReference>
<evidence type="ECO:0000313" key="9">
    <source>
        <dbReference type="EMBL" id="MBH8594577.1"/>
    </source>
</evidence>
<dbReference type="RefSeq" id="WP_181731813.1">
    <property type="nucleotide sequence ID" value="NZ_JACEIR010000003.1"/>
</dbReference>
<evidence type="ECO:0000256" key="2">
    <source>
        <dbReference type="ARBA" id="ARBA00010742"/>
    </source>
</evidence>
<feature type="chain" id="PRO_5039401973" description="Putative aliphatic sulfonates-binding protein" evidence="7">
    <location>
        <begin position="22"/>
        <end position="314"/>
    </location>
</feature>
<dbReference type="PROSITE" id="PS51257">
    <property type="entry name" value="PROKAR_LIPOPROTEIN"/>
    <property type="match status" value="1"/>
</dbReference>
<comment type="function">
    <text evidence="5">Part of a binding-protein-dependent transport system for aliphatic sulfonates. Putative binding protein.</text>
</comment>
<dbReference type="FunFam" id="3.40.190.10:FF:000050">
    <property type="entry name" value="Sulfonate ABC transporter substrate-binding protein"/>
    <property type="match status" value="1"/>
</dbReference>
<dbReference type="Pfam" id="PF09084">
    <property type="entry name" value="NMT1"/>
    <property type="match status" value="1"/>
</dbReference>
<evidence type="ECO:0000256" key="6">
    <source>
        <dbReference type="ARBA" id="ARBA00070228"/>
    </source>
</evidence>
<comment type="caution">
    <text evidence="9">The sequence shown here is derived from an EMBL/GenBank/DDBJ whole genome shotgun (WGS) entry which is preliminary data.</text>
</comment>